<feature type="domain" description="Major facilitator superfamily (MFS) profile" evidence="5">
    <location>
        <begin position="1"/>
        <end position="379"/>
    </location>
</feature>
<evidence type="ECO:0000256" key="3">
    <source>
        <dbReference type="ARBA" id="ARBA00023136"/>
    </source>
</evidence>
<dbReference type="CDD" id="cd17477">
    <property type="entry name" value="MFS_YcaD_like"/>
    <property type="match status" value="1"/>
</dbReference>
<name>A0A1I4P0X4_9GAMM</name>
<protein>
    <submittedName>
        <fullName evidence="6">Predicted arabinose efflux permease, MFS family</fullName>
    </submittedName>
</protein>
<feature type="transmembrane region" description="Helical" evidence="4">
    <location>
        <begin position="356"/>
        <end position="374"/>
    </location>
</feature>
<feature type="transmembrane region" description="Helical" evidence="4">
    <location>
        <begin position="289"/>
        <end position="311"/>
    </location>
</feature>
<dbReference type="InterPro" id="IPR036259">
    <property type="entry name" value="MFS_trans_sf"/>
</dbReference>
<evidence type="ECO:0000259" key="5">
    <source>
        <dbReference type="PROSITE" id="PS50850"/>
    </source>
</evidence>
<dbReference type="PROSITE" id="PS50850">
    <property type="entry name" value="MFS"/>
    <property type="match status" value="1"/>
</dbReference>
<keyword evidence="1 4" id="KW-0812">Transmembrane</keyword>
<organism evidence="6 7">
    <name type="scientific">Marinobacter zhejiangensis</name>
    <dbReference type="NCBI Taxonomy" id="488535"/>
    <lineage>
        <taxon>Bacteria</taxon>
        <taxon>Pseudomonadati</taxon>
        <taxon>Pseudomonadota</taxon>
        <taxon>Gammaproteobacteria</taxon>
        <taxon>Pseudomonadales</taxon>
        <taxon>Marinobacteraceae</taxon>
        <taxon>Marinobacter</taxon>
    </lineage>
</organism>
<dbReference type="AlphaFoldDB" id="A0A1I4P0X4"/>
<keyword evidence="2 4" id="KW-1133">Transmembrane helix</keyword>
<dbReference type="Pfam" id="PF07690">
    <property type="entry name" value="MFS_1"/>
    <property type="match status" value="1"/>
</dbReference>
<gene>
    <name evidence="6" type="ORF">SAMN04487963_1748</name>
</gene>
<evidence type="ECO:0000313" key="6">
    <source>
        <dbReference type="EMBL" id="SFM21451.1"/>
    </source>
</evidence>
<evidence type="ECO:0000256" key="4">
    <source>
        <dbReference type="SAM" id="Phobius"/>
    </source>
</evidence>
<feature type="transmembrane region" description="Helical" evidence="4">
    <location>
        <begin position="265"/>
        <end position="283"/>
    </location>
</feature>
<dbReference type="SUPFAM" id="SSF103473">
    <property type="entry name" value="MFS general substrate transporter"/>
    <property type="match status" value="1"/>
</dbReference>
<dbReference type="Proteomes" id="UP000198519">
    <property type="component" value="Unassembled WGS sequence"/>
</dbReference>
<dbReference type="PANTHER" id="PTHR23521:SF3">
    <property type="entry name" value="MFS TRANSPORTER"/>
    <property type="match status" value="1"/>
</dbReference>
<feature type="transmembrane region" description="Helical" evidence="4">
    <location>
        <begin position="158"/>
        <end position="180"/>
    </location>
</feature>
<dbReference type="GO" id="GO:0022857">
    <property type="term" value="F:transmembrane transporter activity"/>
    <property type="evidence" value="ECO:0007669"/>
    <property type="project" value="InterPro"/>
</dbReference>
<feature type="transmembrane region" description="Helical" evidence="4">
    <location>
        <begin position="323"/>
        <end position="350"/>
    </location>
</feature>
<accession>A0A1I4P0X4</accession>
<dbReference type="GO" id="GO:0005886">
    <property type="term" value="C:plasma membrane"/>
    <property type="evidence" value="ECO:0007669"/>
    <property type="project" value="TreeGrafter"/>
</dbReference>
<evidence type="ECO:0000256" key="1">
    <source>
        <dbReference type="ARBA" id="ARBA00022692"/>
    </source>
</evidence>
<dbReference type="EMBL" id="FOUE01000002">
    <property type="protein sequence ID" value="SFM21451.1"/>
    <property type="molecule type" value="Genomic_DNA"/>
</dbReference>
<keyword evidence="7" id="KW-1185">Reference proteome</keyword>
<feature type="transmembrane region" description="Helical" evidence="4">
    <location>
        <begin position="41"/>
        <end position="61"/>
    </location>
</feature>
<dbReference type="STRING" id="488535.SAMN04487963_1748"/>
<reference evidence="7" key="1">
    <citation type="submission" date="2016-10" db="EMBL/GenBank/DDBJ databases">
        <authorList>
            <person name="Varghese N."/>
            <person name="Submissions S."/>
        </authorList>
    </citation>
    <scope>NUCLEOTIDE SEQUENCE [LARGE SCALE GENOMIC DNA]</scope>
    <source>
        <strain evidence="7">CGMCC 1.7061</strain>
    </source>
</reference>
<evidence type="ECO:0000256" key="2">
    <source>
        <dbReference type="ARBA" id="ARBA00022989"/>
    </source>
</evidence>
<feature type="transmembrane region" description="Helical" evidence="4">
    <location>
        <begin position="201"/>
        <end position="226"/>
    </location>
</feature>
<feature type="transmembrane region" description="Helical" evidence="4">
    <location>
        <begin position="96"/>
        <end position="119"/>
    </location>
</feature>
<proteinExistence type="predicted"/>
<keyword evidence="3 4" id="KW-0472">Membrane</keyword>
<dbReference type="Gene3D" id="1.20.1250.20">
    <property type="entry name" value="MFS general substrate transporter like domains"/>
    <property type="match status" value="2"/>
</dbReference>
<feature type="transmembrane region" description="Helical" evidence="4">
    <location>
        <begin position="73"/>
        <end position="90"/>
    </location>
</feature>
<feature type="transmembrane region" description="Helical" evidence="4">
    <location>
        <begin position="131"/>
        <end position="152"/>
    </location>
</feature>
<sequence>MRLLVISLLALFLSLALLISGNAFLATLLGLRFGLMGVDAGTIGLVMVGYSIGFVIGARYGGIVIRRVGHIRAFAVYAAVAAVATLVYPMTDEVWVWWLLRVIGGITIAALFVTIESWFSAVASNANRGTIFAMYQVVTYLAAAGGQLLIALTNPESFVPLSLAAILLVAAIIPLSLSHMHSPELSEPKDHLSLLKMYRMVPLGVVGAFVSGVFIGSFYALVPLFASLTGLNTDEVSLYMFAAVMAAMVFAWPIGWLCDRFQRSHILLALSVLGSIACLANDWLAEDAFVWRVIAIAVCMGLSAAIYPVAVAITNDLMDATQIIAASTGLLLSYSLGAVVGPLVFSFVMAEQGPSALFLGLAVALLLMAFYTLLRQQRRPPIPVAEQEDFVSAIPDVNPIPDIDPRNEAFVETPIEELFKDSSDTET</sequence>
<dbReference type="RefSeq" id="WP_245749915.1">
    <property type="nucleotide sequence ID" value="NZ_FOUE01000002.1"/>
</dbReference>
<dbReference type="InterPro" id="IPR047200">
    <property type="entry name" value="MFS_YcaD-like"/>
</dbReference>
<dbReference type="InterPro" id="IPR020846">
    <property type="entry name" value="MFS_dom"/>
</dbReference>
<dbReference type="InterPro" id="IPR011701">
    <property type="entry name" value="MFS"/>
</dbReference>
<dbReference type="PANTHER" id="PTHR23521">
    <property type="entry name" value="TRANSPORTER MFS SUPERFAMILY"/>
    <property type="match status" value="1"/>
</dbReference>
<feature type="transmembrane region" description="Helical" evidence="4">
    <location>
        <begin position="238"/>
        <end position="258"/>
    </location>
</feature>
<evidence type="ECO:0000313" key="7">
    <source>
        <dbReference type="Proteomes" id="UP000198519"/>
    </source>
</evidence>